<evidence type="ECO:0008006" key="4">
    <source>
        <dbReference type="Google" id="ProtNLM"/>
    </source>
</evidence>
<evidence type="ECO:0000256" key="1">
    <source>
        <dbReference type="SAM" id="SignalP"/>
    </source>
</evidence>
<name>A0ABP5PSE3_9ACTN</name>
<evidence type="ECO:0000313" key="2">
    <source>
        <dbReference type="EMBL" id="GAA2214605.1"/>
    </source>
</evidence>
<dbReference type="EMBL" id="BAAAQX010000042">
    <property type="protein sequence ID" value="GAA2214605.1"/>
    <property type="molecule type" value="Genomic_DNA"/>
</dbReference>
<keyword evidence="1" id="KW-0732">Signal</keyword>
<gene>
    <name evidence="2" type="ORF">GCM10009850_100700</name>
</gene>
<sequence>MRARRHALFAVLFCVAAITACTAASELPTLEAATKQLDADAGELIRASELHLSAVRRADDDTCVPGQLRHFVQAESDRAGATDGLLERLRALGYDKVVDDLDLRDHDQDVAVLRNPRTRLEFELTVLSGERSGVRVVGKTTCYAAE</sequence>
<reference evidence="3" key="1">
    <citation type="journal article" date="2019" name="Int. J. Syst. Evol. Microbiol.">
        <title>The Global Catalogue of Microorganisms (GCM) 10K type strain sequencing project: providing services to taxonomists for standard genome sequencing and annotation.</title>
        <authorList>
            <consortium name="The Broad Institute Genomics Platform"/>
            <consortium name="The Broad Institute Genome Sequencing Center for Infectious Disease"/>
            <person name="Wu L."/>
            <person name="Ma J."/>
        </authorList>
    </citation>
    <scope>NUCLEOTIDE SEQUENCE [LARGE SCALE GENOMIC DNA]</scope>
    <source>
        <strain evidence="3">JCM 16114</strain>
    </source>
</reference>
<protein>
    <recommendedName>
        <fullName evidence="4">Lipoprotein</fullName>
    </recommendedName>
</protein>
<keyword evidence="3" id="KW-1185">Reference proteome</keyword>
<dbReference type="Proteomes" id="UP001499843">
    <property type="component" value="Unassembled WGS sequence"/>
</dbReference>
<dbReference type="RefSeq" id="WP_344492470.1">
    <property type="nucleotide sequence ID" value="NZ_BAAAQX010000042.1"/>
</dbReference>
<dbReference type="PROSITE" id="PS51257">
    <property type="entry name" value="PROKAR_LIPOPROTEIN"/>
    <property type="match status" value="1"/>
</dbReference>
<organism evidence="2 3">
    <name type="scientific">Nonomuraea monospora</name>
    <dbReference type="NCBI Taxonomy" id="568818"/>
    <lineage>
        <taxon>Bacteria</taxon>
        <taxon>Bacillati</taxon>
        <taxon>Actinomycetota</taxon>
        <taxon>Actinomycetes</taxon>
        <taxon>Streptosporangiales</taxon>
        <taxon>Streptosporangiaceae</taxon>
        <taxon>Nonomuraea</taxon>
    </lineage>
</organism>
<proteinExistence type="predicted"/>
<comment type="caution">
    <text evidence="2">The sequence shown here is derived from an EMBL/GenBank/DDBJ whole genome shotgun (WGS) entry which is preliminary data.</text>
</comment>
<feature type="signal peptide" evidence="1">
    <location>
        <begin position="1"/>
        <end position="23"/>
    </location>
</feature>
<feature type="chain" id="PRO_5045745337" description="Lipoprotein" evidence="1">
    <location>
        <begin position="24"/>
        <end position="146"/>
    </location>
</feature>
<evidence type="ECO:0000313" key="3">
    <source>
        <dbReference type="Proteomes" id="UP001499843"/>
    </source>
</evidence>
<accession>A0ABP5PSE3</accession>